<gene>
    <name evidence="3" type="ORF">M9Y10_032615</name>
</gene>
<accession>A0ABR2H022</accession>
<keyword evidence="2" id="KW-0378">Hydrolase</keyword>
<dbReference type="CDD" id="cd07061">
    <property type="entry name" value="HP_HAP_like"/>
    <property type="match status" value="1"/>
</dbReference>
<sequence>MKGWAVTQEAPLTAPPLLHNGKLLSCYLFTRHGARAPLFYWSDYPADELNWSYGESYKDKSVKRRLPIVNGKEYDFSKVPNKGRLLDAGVKQQENLGKLYYNYLSEQTKLLPPSNNYDLSQIYIRSSVIPRAIESAVTFLHGMYNPRTNLEKLSIETGQFGSEILCPNPDLNDFFKQKAKLYSQTPEFQKRISLIPQQIKNSIPDNQVDQLLAGDFPYCLQFNGYRLPKIVEDDNKRYQMMVHSKTECFGSLFHFLNSNIAFYVSGFLEFVGEKAYRPVMELFVSHLKKFLDKKTEVKFTLFSGHDVTLSAFLLSLGIINRDGVSPYASHLAAELWERQNKLLLRFAINGEVLKIKNSETIEVEEFLKKVY</sequence>
<evidence type="ECO:0000313" key="4">
    <source>
        <dbReference type="Proteomes" id="UP001470230"/>
    </source>
</evidence>
<dbReference type="Gene3D" id="3.40.50.1240">
    <property type="entry name" value="Phosphoglycerate mutase-like"/>
    <property type="match status" value="1"/>
</dbReference>
<evidence type="ECO:0000256" key="1">
    <source>
        <dbReference type="ARBA" id="ARBA00005375"/>
    </source>
</evidence>
<dbReference type="InterPro" id="IPR029033">
    <property type="entry name" value="His_PPase_superfam"/>
</dbReference>
<dbReference type="Pfam" id="PF00328">
    <property type="entry name" value="His_Phos_2"/>
    <property type="match status" value="1"/>
</dbReference>
<dbReference type="PANTHER" id="PTHR11567:SF110">
    <property type="entry name" value="2-PHOSPHOXYLOSE PHOSPHATASE 1"/>
    <property type="match status" value="1"/>
</dbReference>
<evidence type="ECO:0000256" key="2">
    <source>
        <dbReference type="ARBA" id="ARBA00022801"/>
    </source>
</evidence>
<reference evidence="3 4" key="1">
    <citation type="submission" date="2024-04" db="EMBL/GenBank/DDBJ databases">
        <title>Tritrichomonas musculus Genome.</title>
        <authorList>
            <person name="Alves-Ferreira E."/>
            <person name="Grigg M."/>
            <person name="Lorenzi H."/>
            <person name="Galac M."/>
        </authorList>
    </citation>
    <scope>NUCLEOTIDE SEQUENCE [LARGE SCALE GENOMIC DNA]</scope>
    <source>
        <strain evidence="3 4">EAF2021</strain>
    </source>
</reference>
<name>A0ABR2H022_9EUKA</name>
<dbReference type="Proteomes" id="UP001470230">
    <property type="component" value="Unassembled WGS sequence"/>
</dbReference>
<dbReference type="SUPFAM" id="SSF53254">
    <property type="entry name" value="Phosphoglycerate mutase-like"/>
    <property type="match status" value="1"/>
</dbReference>
<dbReference type="InterPro" id="IPR000560">
    <property type="entry name" value="His_Pase_clade-2"/>
</dbReference>
<dbReference type="InterPro" id="IPR050645">
    <property type="entry name" value="Histidine_acid_phosphatase"/>
</dbReference>
<dbReference type="EMBL" id="JAPFFF010000053">
    <property type="protein sequence ID" value="KAK8839142.1"/>
    <property type="molecule type" value="Genomic_DNA"/>
</dbReference>
<comment type="caution">
    <text evidence="3">The sequence shown here is derived from an EMBL/GenBank/DDBJ whole genome shotgun (WGS) entry which is preliminary data.</text>
</comment>
<evidence type="ECO:0008006" key="5">
    <source>
        <dbReference type="Google" id="ProtNLM"/>
    </source>
</evidence>
<dbReference type="PANTHER" id="PTHR11567">
    <property type="entry name" value="ACID PHOSPHATASE-RELATED"/>
    <property type="match status" value="1"/>
</dbReference>
<comment type="similarity">
    <text evidence="1">Belongs to the histidine acid phosphatase family.</text>
</comment>
<organism evidence="3 4">
    <name type="scientific">Tritrichomonas musculus</name>
    <dbReference type="NCBI Taxonomy" id="1915356"/>
    <lineage>
        <taxon>Eukaryota</taxon>
        <taxon>Metamonada</taxon>
        <taxon>Parabasalia</taxon>
        <taxon>Tritrichomonadida</taxon>
        <taxon>Tritrichomonadidae</taxon>
        <taxon>Tritrichomonas</taxon>
    </lineage>
</organism>
<keyword evidence="4" id="KW-1185">Reference proteome</keyword>
<proteinExistence type="inferred from homology"/>
<evidence type="ECO:0000313" key="3">
    <source>
        <dbReference type="EMBL" id="KAK8839142.1"/>
    </source>
</evidence>
<protein>
    <recommendedName>
        <fullName evidence="5">Histidine acid phosphatase family protein</fullName>
    </recommendedName>
</protein>